<feature type="region of interest" description="Disordered" evidence="1">
    <location>
        <begin position="662"/>
        <end position="688"/>
    </location>
</feature>
<reference evidence="4" key="1">
    <citation type="submission" date="2024-06" db="EMBL/GenBank/DDBJ databases">
        <title>Multi-omics analyses provide insights into the biosynthesis of the anticancer antibiotic pleurotin in Hohenbuehelia grisea.</title>
        <authorList>
            <person name="Weaver J.A."/>
            <person name="Alberti F."/>
        </authorList>
    </citation>
    <scope>NUCLEOTIDE SEQUENCE [LARGE SCALE GENOMIC DNA]</scope>
    <source>
        <strain evidence="4">T-177</strain>
    </source>
</reference>
<accession>A0ABR3JYH0</accession>
<feature type="chain" id="PRO_5045554789" evidence="2">
    <location>
        <begin position="23"/>
        <end position="713"/>
    </location>
</feature>
<sequence>MPGMNLSGYLLAFFFTAKLVAGGAHNDWAKPCFDGECAYELGAESGTSGVLSLLGSPKSLTDITDAAGWVVLDCDPHSMEQQIRLVCKSDNAEAAGCNHLFEHGGPNDKLVRLPESCGAGPFARIAKVHVDSDQKIPEHAHRKIVRRGDVMPLVHVVSIDTNYAAVNMEKVEPIRFRFVGLNVPDQKIDVNFHWDQNFEFFWDDIARWVAGAVNSVASFGANVWKGVTKVVDDVGQAIGQTAETAWRAFKNIPGYLRDATTFKFNNTLIEAEPSVKVDGHFEHKVQKQGSSVCAEAHIKVDVTGHAAAKAALGAVVEGSVLPLPEIREFAVVATLNGDVMANLHIQAGLSASFQPDEITLGELNLTPLQVPGLFALGPKLRVKAAVKAVFDLEMEIKASMAYKIEDVQLWWPARPASAPAAVKPKFNSYNTPISMSADANIHGIAFLEAHVRPGLELAISAGIGPVQAAAGLYVEVDAYGRLGAELDASASLKTKRAEELASSDQVPSGVRRAFIPPHSLKAREIAGTEVVAAKAKPAKPKSSPVSGKSDKKGKADKKSANKKANTKVNAASTGVSASGSLKGCVWFDVGVDIRFGGYGSFLKKEFKAEIAPIEVLKPLNLFEKCWATGSAQASRTAALQNTSFKSGSKAQCPKIGARTPLLSETDTTQGGLPNAPKAPPPSNTGRVDAPVVPIVEQKMCIVPHARFPLRRPC</sequence>
<feature type="signal peptide" evidence="2">
    <location>
        <begin position="1"/>
        <end position="22"/>
    </location>
</feature>
<evidence type="ECO:0000313" key="4">
    <source>
        <dbReference type="Proteomes" id="UP001556367"/>
    </source>
</evidence>
<keyword evidence="4" id="KW-1185">Reference proteome</keyword>
<feature type="compositionally biased region" description="Polar residues" evidence="1">
    <location>
        <begin position="662"/>
        <end position="671"/>
    </location>
</feature>
<feature type="region of interest" description="Disordered" evidence="1">
    <location>
        <begin position="532"/>
        <end position="576"/>
    </location>
</feature>
<dbReference type="Proteomes" id="UP001556367">
    <property type="component" value="Unassembled WGS sequence"/>
</dbReference>
<proteinExistence type="predicted"/>
<organism evidence="3 4">
    <name type="scientific">Hohenbuehelia grisea</name>
    <dbReference type="NCBI Taxonomy" id="104357"/>
    <lineage>
        <taxon>Eukaryota</taxon>
        <taxon>Fungi</taxon>
        <taxon>Dikarya</taxon>
        <taxon>Basidiomycota</taxon>
        <taxon>Agaricomycotina</taxon>
        <taxon>Agaricomycetes</taxon>
        <taxon>Agaricomycetidae</taxon>
        <taxon>Agaricales</taxon>
        <taxon>Pleurotineae</taxon>
        <taxon>Pleurotaceae</taxon>
        <taxon>Hohenbuehelia</taxon>
    </lineage>
</organism>
<dbReference type="EMBL" id="JASNQZ010000001">
    <property type="protein sequence ID" value="KAL0960637.1"/>
    <property type="molecule type" value="Genomic_DNA"/>
</dbReference>
<evidence type="ECO:0000256" key="2">
    <source>
        <dbReference type="SAM" id="SignalP"/>
    </source>
</evidence>
<evidence type="ECO:0000313" key="3">
    <source>
        <dbReference type="EMBL" id="KAL0960637.1"/>
    </source>
</evidence>
<evidence type="ECO:0000256" key="1">
    <source>
        <dbReference type="SAM" id="MobiDB-lite"/>
    </source>
</evidence>
<feature type="compositionally biased region" description="Low complexity" evidence="1">
    <location>
        <begin position="532"/>
        <end position="547"/>
    </location>
</feature>
<feature type="compositionally biased region" description="Basic and acidic residues" evidence="1">
    <location>
        <begin position="548"/>
        <end position="559"/>
    </location>
</feature>
<keyword evidence="2" id="KW-0732">Signal</keyword>
<comment type="caution">
    <text evidence="3">The sequence shown here is derived from an EMBL/GenBank/DDBJ whole genome shotgun (WGS) entry which is preliminary data.</text>
</comment>
<name>A0ABR3JYH0_9AGAR</name>
<protein>
    <submittedName>
        <fullName evidence="3">Uncharacterized protein</fullName>
    </submittedName>
</protein>
<gene>
    <name evidence="3" type="ORF">HGRIS_005666</name>
</gene>